<dbReference type="Gene3D" id="3.90.730.10">
    <property type="entry name" value="Ribonuclease T2-like"/>
    <property type="match status" value="1"/>
</dbReference>
<dbReference type="PANTHER" id="PTHR11240">
    <property type="entry name" value="RIBONUCLEASE T2"/>
    <property type="match status" value="1"/>
</dbReference>
<keyword evidence="7" id="KW-0732">Signal</keyword>
<dbReference type="Pfam" id="PF00445">
    <property type="entry name" value="Ribonuclease_T2"/>
    <property type="match status" value="1"/>
</dbReference>
<dbReference type="GO" id="GO:0003723">
    <property type="term" value="F:RNA binding"/>
    <property type="evidence" value="ECO:0007669"/>
    <property type="project" value="InterPro"/>
</dbReference>
<dbReference type="SUPFAM" id="SSF55895">
    <property type="entry name" value="Ribonuclease Rh-like"/>
    <property type="match status" value="1"/>
</dbReference>
<evidence type="ECO:0000256" key="4">
    <source>
        <dbReference type="ARBA" id="ARBA00022801"/>
    </source>
</evidence>
<organism evidence="8 9">
    <name type="scientific">Aquilegia coerulea</name>
    <name type="common">Rocky mountain columbine</name>
    <dbReference type="NCBI Taxonomy" id="218851"/>
    <lineage>
        <taxon>Eukaryota</taxon>
        <taxon>Viridiplantae</taxon>
        <taxon>Streptophyta</taxon>
        <taxon>Embryophyta</taxon>
        <taxon>Tracheophyta</taxon>
        <taxon>Spermatophyta</taxon>
        <taxon>Magnoliopsida</taxon>
        <taxon>Ranunculales</taxon>
        <taxon>Ranunculaceae</taxon>
        <taxon>Thalictroideae</taxon>
        <taxon>Aquilegia</taxon>
    </lineage>
</organism>
<gene>
    <name evidence="8" type="ORF">AQUCO_00400612v1</name>
</gene>
<dbReference type="PROSITE" id="PS00530">
    <property type="entry name" value="RNASE_T2_1"/>
    <property type="match status" value="1"/>
</dbReference>
<dbReference type="InterPro" id="IPR018188">
    <property type="entry name" value="RNase_T2_His_AS_1"/>
</dbReference>
<reference evidence="8 9" key="1">
    <citation type="submission" date="2017-09" db="EMBL/GenBank/DDBJ databases">
        <title>WGS assembly of Aquilegia coerulea Goldsmith.</title>
        <authorList>
            <person name="Hodges S."/>
            <person name="Kramer E."/>
            <person name="Nordborg M."/>
            <person name="Tomkins J."/>
            <person name="Borevitz J."/>
            <person name="Derieg N."/>
            <person name="Yan J."/>
            <person name="Mihaltcheva S."/>
            <person name="Hayes R.D."/>
            <person name="Rokhsar D."/>
        </authorList>
    </citation>
    <scope>NUCLEOTIDE SEQUENCE [LARGE SCALE GENOMIC DNA]</scope>
    <source>
        <strain evidence="9">cv. Goldsmith</strain>
    </source>
</reference>
<protein>
    <submittedName>
        <fullName evidence="8">Uncharacterized protein</fullName>
    </submittedName>
</protein>
<evidence type="ECO:0000256" key="6">
    <source>
        <dbReference type="RuleBase" id="RU004328"/>
    </source>
</evidence>
<dbReference type="GO" id="GO:0005576">
    <property type="term" value="C:extracellular region"/>
    <property type="evidence" value="ECO:0007669"/>
    <property type="project" value="TreeGrafter"/>
</dbReference>
<evidence type="ECO:0000256" key="2">
    <source>
        <dbReference type="ARBA" id="ARBA00022722"/>
    </source>
</evidence>
<dbReference type="InParanoid" id="A0A2G5EVV6"/>
<name>A0A2G5EVV6_AQUCA</name>
<keyword evidence="4" id="KW-0378">Hydrolase</keyword>
<evidence type="ECO:0000313" key="8">
    <source>
        <dbReference type="EMBL" id="PIA59854.1"/>
    </source>
</evidence>
<accession>A0A2G5EVV6</accession>
<dbReference type="OrthoDB" id="967166at2759"/>
<dbReference type="AlphaFoldDB" id="A0A2G5EVV6"/>
<comment type="similarity">
    <text evidence="1 6">Belongs to the RNase T2 family.</text>
</comment>
<dbReference type="PANTHER" id="PTHR11240:SF75">
    <property type="entry name" value="RIBONUCLEASE 3"/>
    <property type="match status" value="1"/>
</dbReference>
<evidence type="ECO:0000256" key="1">
    <source>
        <dbReference type="ARBA" id="ARBA00007469"/>
    </source>
</evidence>
<dbReference type="InterPro" id="IPR001568">
    <property type="entry name" value="RNase_T2-like"/>
</dbReference>
<dbReference type="GO" id="GO:0016787">
    <property type="term" value="F:hydrolase activity"/>
    <property type="evidence" value="ECO:0007669"/>
    <property type="project" value="UniProtKB-KW"/>
</dbReference>
<dbReference type="GO" id="GO:0006401">
    <property type="term" value="P:RNA catabolic process"/>
    <property type="evidence" value="ECO:0007669"/>
    <property type="project" value="TreeGrafter"/>
</dbReference>
<keyword evidence="5" id="KW-0456">Lyase</keyword>
<proteinExistence type="inferred from homology"/>
<evidence type="ECO:0000256" key="7">
    <source>
        <dbReference type="SAM" id="SignalP"/>
    </source>
</evidence>
<evidence type="ECO:0000313" key="9">
    <source>
        <dbReference type="Proteomes" id="UP000230069"/>
    </source>
</evidence>
<keyword evidence="3" id="KW-0255">Endonuclease</keyword>
<feature type="signal peptide" evidence="7">
    <location>
        <begin position="1"/>
        <end position="28"/>
    </location>
</feature>
<dbReference type="GO" id="GO:0033897">
    <property type="term" value="F:ribonuclease T2 activity"/>
    <property type="evidence" value="ECO:0007669"/>
    <property type="project" value="InterPro"/>
</dbReference>
<keyword evidence="9" id="KW-1185">Reference proteome</keyword>
<evidence type="ECO:0000256" key="5">
    <source>
        <dbReference type="ARBA" id="ARBA00023239"/>
    </source>
</evidence>
<feature type="chain" id="PRO_5013821457" evidence="7">
    <location>
        <begin position="29"/>
        <end position="228"/>
    </location>
</feature>
<dbReference type="EMBL" id="KZ305021">
    <property type="protein sequence ID" value="PIA59854.1"/>
    <property type="molecule type" value="Genomic_DNA"/>
</dbReference>
<sequence>MNSSSKASFSFFLVFMLLSTLCFQIAPAFDYYILATQWASTFCTPRSRCIPNIPRDFVIHGLWPSNNNGHHPQDCNLADKFDYQNVVSLEPRLSQKWPDLLGSHIFWSKQWEKHGTCSGLSQLDYFDKALNVFDDIEPLSGVMGIKNKNYVPGSFLFPGVLVNEWGNQYGYFPKITCYYYPRLQLLFELHYNVSKDVDPSNGKLQPQSIIFPRNRNTCRSRGTIYFPN</sequence>
<evidence type="ECO:0000256" key="3">
    <source>
        <dbReference type="ARBA" id="ARBA00022759"/>
    </source>
</evidence>
<dbReference type="Proteomes" id="UP000230069">
    <property type="component" value="Unassembled WGS sequence"/>
</dbReference>
<dbReference type="InterPro" id="IPR036430">
    <property type="entry name" value="RNase_T2-like_sf"/>
</dbReference>
<keyword evidence="2" id="KW-0540">Nuclease</keyword>